<dbReference type="SUPFAM" id="SSF55811">
    <property type="entry name" value="Nudix"/>
    <property type="match status" value="1"/>
</dbReference>
<dbReference type="HOGENOM" id="CLU_037162_10_1_5"/>
<dbReference type="EMBL" id="CP005587">
    <property type="protein sequence ID" value="AGK58788.1"/>
    <property type="molecule type" value="Genomic_DNA"/>
</dbReference>
<keyword evidence="2" id="KW-1185">Reference proteome</keyword>
<dbReference type="eggNOG" id="COG1051">
    <property type="taxonomic scope" value="Bacteria"/>
</dbReference>
<dbReference type="STRING" id="670307.HYPDE_35583"/>
<organism evidence="1 2">
    <name type="scientific">Hyphomicrobium denitrificans 1NES1</name>
    <dbReference type="NCBI Taxonomy" id="670307"/>
    <lineage>
        <taxon>Bacteria</taxon>
        <taxon>Pseudomonadati</taxon>
        <taxon>Pseudomonadota</taxon>
        <taxon>Alphaproteobacteria</taxon>
        <taxon>Hyphomicrobiales</taxon>
        <taxon>Hyphomicrobiaceae</taxon>
        <taxon>Hyphomicrobium</taxon>
    </lineage>
</organism>
<dbReference type="InterPro" id="IPR015797">
    <property type="entry name" value="NUDIX_hydrolase-like_dom_sf"/>
</dbReference>
<reference evidence="1 2" key="1">
    <citation type="journal article" date="2013" name="Genome Announc.">
        <title>Genome sequences for three denitrifying bacterial strains isolated from a uranium- and nitrate-contaminated subsurface environment.</title>
        <authorList>
            <person name="Venkatramanan R."/>
            <person name="Prakash O."/>
            <person name="Woyke T."/>
            <person name="Chain P."/>
            <person name="Goodwin L.A."/>
            <person name="Watson D."/>
            <person name="Brooks S."/>
            <person name="Kostka J.E."/>
            <person name="Green S.J."/>
        </authorList>
    </citation>
    <scope>NUCLEOTIDE SEQUENCE [LARGE SCALE GENOMIC DNA]</scope>
    <source>
        <strain evidence="1 2">1NES1</strain>
    </source>
</reference>
<dbReference type="KEGG" id="hdt:HYPDE_35583"/>
<dbReference type="RefSeq" id="WP_015598807.1">
    <property type="nucleotide sequence ID" value="NC_021172.1"/>
</dbReference>
<keyword evidence="1" id="KW-0378">Hydrolase</keyword>
<name>N0B6Y3_9HYPH</name>
<dbReference type="Proteomes" id="UP000005952">
    <property type="component" value="Chromosome"/>
</dbReference>
<gene>
    <name evidence="1" type="ORF">HYPDE_35583</name>
</gene>
<accession>N0B6Y3</accession>
<dbReference type="AlphaFoldDB" id="N0B6Y3"/>
<protein>
    <submittedName>
        <fullName evidence="1">NUDIX hydrolase</fullName>
    </submittedName>
</protein>
<evidence type="ECO:0000313" key="2">
    <source>
        <dbReference type="Proteomes" id="UP000005952"/>
    </source>
</evidence>
<sequence length="150" mass="17040">MTFLSKIVMRGLRVYWRATRSIALAVEACVIDAEYRIALIKADAENGWRLPRAQVRKGEALDDTLRRFLMEDYRIRIVFRPDLFWMFGESVPEPEGLTGLYVVRQWRQDVAPAAPDLSFFGLDALPAGLPAPDAARIRQAVEGRAPFEVC</sequence>
<dbReference type="GO" id="GO:0016787">
    <property type="term" value="F:hydrolase activity"/>
    <property type="evidence" value="ECO:0007669"/>
    <property type="project" value="UniProtKB-KW"/>
</dbReference>
<evidence type="ECO:0000313" key="1">
    <source>
        <dbReference type="EMBL" id="AGK58788.1"/>
    </source>
</evidence>
<proteinExistence type="predicted"/>
<dbReference type="Gene3D" id="3.90.79.10">
    <property type="entry name" value="Nucleoside Triphosphate Pyrophosphohydrolase"/>
    <property type="match status" value="1"/>
</dbReference>
<dbReference type="OrthoDB" id="8480561at2"/>